<organism evidence="5 6">
    <name type="scientific">Stanieria cyanosphaera (strain ATCC 29371 / PCC 7437)</name>
    <dbReference type="NCBI Taxonomy" id="111780"/>
    <lineage>
        <taxon>Bacteria</taxon>
        <taxon>Bacillati</taxon>
        <taxon>Cyanobacteriota</taxon>
        <taxon>Cyanophyceae</taxon>
        <taxon>Pleurocapsales</taxon>
        <taxon>Dermocarpellaceae</taxon>
        <taxon>Stanieria</taxon>
    </lineage>
</organism>
<evidence type="ECO:0000256" key="2">
    <source>
        <dbReference type="ARBA" id="ARBA00022679"/>
    </source>
</evidence>
<dbReference type="AlphaFoldDB" id="K9XMJ1"/>
<dbReference type="STRING" id="111780.Sta7437_0202"/>
<reference evidence="6" key="1">
    <citation type="journal article" date="2013" name="Proc. Natl. Acad. Sci. U.S.A.">
        <title>Improving the coverage of the cyanobacterial phylum using diversity-driven genome sequencing.</title>
        <authorList>
            <person name="Shih P.M."/>
            <person name="Wu D."/>
            <person name="Latifi A."/>
            <person name="Axen S.D."/>
            <person name="Fewer D.P."/>
            <person name="Talla E."/>
            <person name="Calteau A."/>
            <person name="Cai F."/>
            <person name="Tandeau de Marsac N."/>
            <person name="Rippka R."/>
            <person name="Herdman M."/>
            <person name="Sivonen K."/>
            <person name="Coursin T."/>
            <person name="Laurent T."/>
            <person name="Goodwin L."/>
            <person name="Nolan M."/>
            <person name="Davenport K.W."/>
            <person name="Han C.S."/>
            <person name="Rubin E.M."/>
            <person name="Eisen J.A."/>
            <person name="Woyke T."/>
            <person name="Gugger M."/>
            <person name="Kerfeld C.A."/>
        </authorList>
    </citation>
    <scope>NUCLEOTIDE SEQUENCE [LARGE SCALE GENOMIC DNA]</scope>
    <source>
        <strain evidence="6">ATCC 29371 / PCC 7437</strain>
    </source>
</reference>
<keyword evidence="5" id="KW-0012">Acyltransferase</keyword>
<sequence>MSRVIIASDSPMAADVGAAIADNGGNAVDAAIAATIVSMCTAPGVIAPGCSGFITIWSPQEEPVVIDAYAEVPGRGLPAAKFGQGIREVNFDYGGGMRSLVGYGSVATPGMFAGLGSAWEQYGNLAWQEIVTPAQQIAEQGFPLSRVSADYLVFTGKSIFGWHPDSYRAIHNTKGNCLQAGELVQIAGLAESLKLIATEGYQAFYTGELGAKIAQEIQKNEGLLTATDLAAYQAITRKPISFSCGDWEIFTNPAPAIGGACLAAMLLLLEKNAFSRWDSSAVKTMAQIQQAVLDYRHQYLDGATNNLVTKEVARLLQLAGLGEPNNLLQSPSTIHTSAVDSNGLACAITASAGYGSGVMITDTGLWLNNSLGEIELHPHGLEGLSPGTRLASNMAPTIARREDGTVLAIGSPGASRITTALTQVLFNYIHLGMSLEDAIAFPRLHVEVFEDLHTMAFETGLPIDAITSLVTRKFEGISMYFGGVQAALWNPNQGLEAVADPRRTGKVASGGKLI</sequence>
<dbReference type="EMBL" id="CP003653">
    <property type="protein sequence ID" value="AFZ33820.1"/>
    <property type="molecule type" value="Genomic_DNA"/>
</dbReference>
<evidence type="ECO:0000256" key="1">
    <source>
        <dbReference type="ARBA" id="ARBA00009381"/>
    </source>
</evidence>
<dbReference type="InterPro" id="IPR043137">
    <property type="entry name" value="GGT_ssub_C"/>
</dbReference>
<dbReference type="GO" id="GO:0016787">
    <property type="term" value="F:hydrolase activity"/>
    <property type="evidence" value="ECO:0007669"/>
    <property type="project" value="UniProtKB-KW"/>
</dbReference>
<gene>
    <name evidence="5" type="ordered locus">Sta7437_0202</name>
</gene>
<evidence type="ECO:0000256" key="3">
    <source>
        <dbReference type="ARBA" id="ARBA00022801"/>
    </source>
</evidence>
<dbReference type="Gene3D" id="3.60.20.40">
    <property type="match status" value="1"/>
</dbReference>
<dbReference type="MEROPS" id="T03.013"/>
<dbReference type="RefSeq" id="WP_015191493.1">
    <property type="nucleotide sequence ID" value="NC_019748.1"/>
</dbReference>
<name>K9XMJ1_STAC7</name>
<accession>K9XMJ1</accession>
<dbReference type="PANTHER" id="PTHR43199:SF1">
    <property type="entry name" value="GLUTATHIONE HYDROLASE PROENZYME"/>
    <property type="match status" value="1"/>
</dbReference>
<dbReference type="InterPro" id="IPR029055">
    <property type="entry name" value="Ntn_hydrolases_N"/>
</dbReference>
<comment type="similarity">
    <text evidence="1">Belongs to the gamma-glutamyltransferase family.</text>
</comment>
<dbReference type="HOGENOM" id="CLU_014813_0_3_3"/>
<protein>
    <submittedName>
        <fullName evidence="5">Gamma-glutamyltransferase</fullName>
        <ecNumber evidence="5">2.3.2.2</ecNumber>
    </submittedName>
</protein>
<dbReference type="PRINTS" id="PR01210">
    <property type="entry name" value="GGTRANSPTASE"/>
</dbReference>
<dbReference type="eggNOG" id="COG0405">
    <property type="taxonomic scope" value="Bacteria"/>
</dbReference>
<evidence type="ECO:0000313" key="6">
    <source>
        <dbReference type="Proteomes" id="UP000010473"/>
    </source>
</evidence>
<evidence type="ECO:0000256" key="4">
    <source>
        <dbReference type="ARBA" id="ARBA00023145"/>
    </source>
</evidence>
<dbReference type="Pfam" id="PF01019">
    <property type="entry name" value="G_glu_transpept"/>
    <property type="match status" value="1"/>
</dbReference>
<dbReference type="KEGG" id="scs:Sta7437_0202"/>
<dbReference type="Proteomes" id="UP000010473">
    <property type="component" value="Chromosome"/>
</dbReference>
<dbReference type="SUPFAM" id="SSF56235">
    <property type="entry name" value="N-terminal nucleophile aminohydrolases (Ntn hydrolases)"/>
    <property type="match status" value="1"/>
</dbReference>
<dbReference type="EC" id="2.3.2.2" evidence="5"/>
<proteinExistence type="inferred from homology"/>
<dbReference type="PANTHER" id="PTHR43199">
    <property type="entry name" value="GLUTATHIONE HYDROLASE"/>
    <property type="match status" value="1"/>
</dbReference>
<dbReference type="OrthoDB" id="9781342at2"/>
<dbReference type="PATRIC" id="fig|111780.3.peg.209"/>
<dbReference type="InterPro" id="IPR051792">
    <property type="entry name" value="GGT_bact"/>
</dbReference>
<keyword evidence="2 5" id="KW-0808">Transferase</keyword>
<keyword evidence="3" id="KW-0378">Hydrolase</keyword>
<keyword evidence="4" id="KW-0865">Zymogen</keyword>
<dbReference type="GO" id="GO:0103068">
    <property type="term" value="F:leukotriene C4 gamma-glutamyl transferase activity"/>
    <property type="evidence" value="ECO:0007669"/>
    <property type="project" value="UniProtKB-EC"/>
</dbReference>
<keyword evidence="6" id="KW-1185">Reference proteome</keyword>
<evidence type="ECO:0000313" key="5">
    <source>
        <dbReference type="EMBL" id="AFZ33820.1"/>
    </source>
</evidence>